<gene>
    <name evidence="2" type="ORF">KDW95_14590</name>
</gene>
<proteinExistence type="predicted"/>
<protein>
    <submittedName>
        <fullName evidence="2">GMP synthase</fullName>
    </submittedName>
</protein>
<dbReference type="PANTHER" id="PTHR42695:SF5">
    <property type="entry name" value="GLUTAMINE AMIDOTRANSFERASE YLR126C-RELATED"/>
    <property type="match status" value="1"/>
</dbReference>
<evidence type="ECO:0000313" key="3">
    <source>
        <dbReference type="Proteomes" id="UP001058461"/>
    </source>
</evidence>
<sequence>MKIGILQCDDVQEQLQPAFGNYPQMFRDLMLQVDPQLEFAVYDVRLGELPADIDECDAYITSGSRHGVLDGLAWVDELAGFIRRLDAGKKKFAGVCFGHQLLARALGGEVEQSARGWGVGVSFNQIDHRKPWMEPFKPGIDLVVSHQDQVSRLPQGFEVLASSAFCPYYMLQYQDHLLSVQGHPEFSREYSRELTLSRQSRIPPNRVREALHSLSAEVDDVLVMRWIINFFNAG</sequence>
<keyword evidence="3" id="KW-1185">Reference proteome</keyword>
<accession>A0ABY5HFZ8</accession>
<dbReference type="InterPro" id="IPR044992">
    <property type="entry name" value="ChyE-like"/>
</dbReference>
<dbReference type="RefSeq" id="WP_255852565.1">
    <property type="nucleotide sequence ID" value="NZ_CP073347.1"/>
</dbReference>
<reference evidence="2" key="1">
    <citation type="submission" date="2021-04" db="EMBL/GenBank/DDBJ databases">
        <title>Oceanospirillales bacteria with DddD are important DMSP degraders in coastal seawater.</title>
        <authorList>
            <person name="Liu J."/>
        </authorList>
    </citation>
    <scope>NUCLEOTIDE SEQUENCE</scope>
    <source>
        <strain evidence="2">D13-1</strain>
    </source>
</reference>
<name>A0ABY5HFZ8_9GAMM</name>
<feature type="domain" description="Glutamine amidotransferase" evidence="1">
    <location>
        <begin position="77"/>
        <end position="189"/>
    </location>
</feature>
<evidence type="ECO:0000313" key="2">
    <source>
        <dbReference type="EMBL" id="UTW10518.1"/>
    </source>
</evidence>
<dbReference type="SUPFAM" id="SSF52317">
    <property type="entry name" value="Class I glutamine amidotransferase-like"/>
    <property type="match status" value="1"/>
</dbReference>
<evidence type="ECO:0000259" key="1">
    <source>
        <dbReference type="Pfam" id="PF00117"/>
    </source>
</evidence>
<dbReference type="PANTHER" id="PTHR42695">
    <property type="entry name" value="GLUTAMINE AMIDOTRANSFERASE YLR126C-RELATED"/>
    <property type="match status" value="1"/>
</dbReference>
<dbReference type="InterPro" id="IPR029062">
    <property type="entry name" value="Class_I_gatase-like"/>
</dbReference>
<dbReference type="Pfam" id="PF00117">
    <property type="entry name" value="GATase"/>
    <property type="match status" value="1"/>
</dbReference>
<dbReference type="PROSITE" id="PS51273">
    <property type="entry name" value="GATASE_TYPE_1"/>
    <property type="match status" value="1"/>
</dbReference>
<organism evidence="2 3">
    <name type="scientific">Marinobacterium rhizophilum</name>
    <dbReference type="NCBI Taxonomy" id="420402"/>
    <lineage>
        <taxon>Bacteria</taxon>
        <taxon>Pseudomonadati</taxon>
        <taxon>Pseudomonadota</taxon>
        <taxon>Gammaproteobacteria</taxon>
        <taxon>Oceanospirillales</taxon>
        <taxon>Oceanospirillaceae</taxon>
        <taxon>Marinobacterium</taxon>
    </lineage>
</organism>
<dbReference type="Gene3D" id="3.40.50.880">
    <property type="match status" value="1"/>
</dbReference>
<dbReference type="CDD" id="cd01741">
    <property type="entry name" value="GATase1_1"/>
    <property type="match status" value="1"/>
</dbReference>
<dbReference type="EMBL" id="CP073347">
    <property type="protein sequence ID" value="UTW10518.1"/>
    <property type="molecule type" value="Genomic_DNA"/>
</dbReference>
<dbReference type="Proteomes" id="UP001058461">
    <property type="component" value="Chromosome"/>
</dbReference>
<dbReference type="InterPro" id="IPR017926">
    <property type="entry name" value="GATASE"/>
</dbReference>